<evidence type="ECO:0000256" key="4">
    <source>
        <dbReference type="ARBA" id="ARBA00022729"/>
    </source>
</evidence>
<dbReference type="GO" id="GO:0009986">
    <property type="term" value="C:cell surface"/>
    <property type="evidence" value="ECO:0007669"/>
    <property type="project" value="InterPro"/>
</dbReference>
<feature type="signal peptide" evidence="5">
    <location>
        <begin position="1"/>
        <end position="23"/>
    </location>
</feature>
<dbReference type="InterPro" id="IPR038479">
    <property type="entry name" value="Transthyretin-like_sf"/>
</dbReference>
<keyword evidence="6" id="KW-1185">Reference proteome</keyword>
<dbReference type="Gene3D" id="2.60.40.3330">
    <property type="match status" value="1"/>
</dbReference>
<dbReference type="PANTHER" id="PTHR21700:SF112">
    <property type="entry name" value="TRANSTHYRETIN-RELATED FAMILY DOMAIN"/>
    <property type="match status" value="1"/>
</dbReference>
<dbReference type="AlphaFoldDB" id="A0A915EB29"/>
<dbReference type="PANTHER" id="PTHR21700">
    <property type="entry name" value="TRANSTHYRETIN-LIKE FAMILY PROTEIN-RELATED"/>
    <property type="match status" value="1"/>
</dbReference>
<dbReference type="InterPro" id="IPR001534">
    <property type="entry name" value="Transthyretin-like"/>
</dbReference>
<evidence type="ECO:0000256" key="5">
    <source>
        <dbReference type="SAM" id="SignalP"/>
    </source>
</evidence>
<name>A0A915EB29_9BILA</name>
<evidence type="ECO:0000313" key="6">
    <source>
        <dbReference type="Proteomes" id="UP000887574"/>
    </source>
</evidence>
<reference evidence="7" key="1">
    <citation type="submission" date="2022-11" db="UniProtKB">
        <authorList>
            <consortium name="WormBaseParasite"/>
        </authorList>
    </citation>
    <scope>IDENTIFICATION</scope>
</reference>
<evidence type="ECO:0000256" key="3">
    <source>
        <dbReference type="ARBA" id="ARBA00022525"/>
    </source>
</evidence>
<accession>A0A915EB29</accession>
<protein>
    <submittedName>
        <fullName evidence="7">Transthyretin-like family protein</fullName>
    </submittedName>
</protein>
<keyword evidence="4 5" id="KW-0732">Signal</keyword>
<dbReference type="Pfam" id="PF01060">
    <property type="entry name" value="TTR-52"/>
    <property type="match status" value="1"/>
</dbReference>
<evidence type="ECO:0000256" key="2">
    <source>
        <dbReference type="ARBA" id="ARBA00010112"/>
    </source>
</evidence>
<evidence type="ECO:0000313" key="7">
    <source>
        <dbReference type="WBParaSite" id="jg4769"/>
    </source>
</evidence>
<keyword evidence="3" id="KW-0964">Secreted</keyword>
<feature type="chain" id="PRO_5036926949" evidence="5">
    <location>
        <begin position="24"/>
        <end position="152"/>
    </location>
</feature>
<comment type="subcellular location">
    <subcellularLocation>
        <location evidence="1">Secreted</location>
    </subcellularLocation>
</comment>
<proteinExistence type="inferred from homology"/>
<evidence type="ECO:0000256" key="1">
    <source>
        <dbReference type="ARBA" id="ARBA00004613"/>
    </source>
</evidence>
<dbReference type="GO" id="GO:0005576">
    <property type="term" value="C:extracellular region"/>
    <property type="evidence" value="ECO:0007669"/>
    <property type="project" value="UniProtKB-SubCell"/>
</dbReference>
<organism evidence="6 7">
    <name type="scientific">Ditylenchus dipsaci</name>
    <dbReference type="NCBI Taxonomy" id="166011"/>
    <lineage>
        <taxon>Eukaryota</taxon>
        <taxon>Metazoa</taxon>
        <taxon>Ecdysozoa</taxon>
        <taxon>Nematoda</taxon>
        <taxon>Chromadorea</taxon>
        <taxon>Rhabditida</taxon>
        <taxon>Tylenchina</taxon>
        <taxon>Tylenchomorpha</taxon>
        <taxon>Sphaerularioidea</taxon>
        <taxon>Anguinidae</taxon>
        <taxon>Anguininae</taxon>
        <taxon>Ditylenchus</taxon>
    </lineage>
</organism>
<dbReference type="Proteomes" id="UP000887574">
    <property type="component" value="Unplaced"/>
</dbReference>
<dbReference type="WBParaSite" id="jg4769">
    <property type="protein sequence ID" value="jg4769"/>
    <property type="gene ID" value="jg4769"/>
</dbReference>
<sequence length="152" mass="17102">MATYLSFLLYFTYCICLSSIAHAFRQQSVGIRGKLICGSEPLKNTHVKLWNKNHLGTDDQLAAGKTDSDGRYELSGGVGSLFAMNVHFKVYHDCDDLMAGGLVEEPCQRKVNFKISDDWVTRTATPDKWFDGGIMNMAFKYGDEERSCLNKK</sequence>
<comment type="similarity">
    <text evidence="2">Belongs to the nematode transthyretin-like family.</text>
</comment>